<dbReference type="OrthoDB" id="9771186at2"/>
<keyword evidence="2" id="KW-0813">Transport</keyword>
<dbReference type="GO" id="GO:0055085">
    <property type="term" value="P:transmembrane transport"/>
    <property type="evidence" value="ECO:0007669"/>
    <property type="project" value="InterPro"/>
</dbReference>
<dbReference type="PIRSF" id="PIRSF006470">
    <property type="entry name" value="DctB"/>
    <property type="match status" value="1"/>
</dbReference>
<dbReference type="STRING" id="762983.HMPREF9444_02020"/>
<dbReference type="InterPro" id="IPR018389">
    <property type="entry name" value="DctP_fam"/>
</dbReference>
<comment type="similarity">
    <text evidence="1">Belongs to the bacterial solute-binding protein 7 family.</text>
</comment>
<dbReference type="HOGENOM" id="CLU_036176_1_3_6"/>
<evidence type="ECO:0000256" key="1">
    <source>
        <dbReference type="ARBA" id="ARBA00009023"/>
    </source>
</evidence>
<reference evidence="5 6" key="1">
    <citation type="submission" date="2011-01" db="EMBL/GenBank/DDBJ databases">
        <authorList>
            <person name="Weinstock G."/>
            <person name="Sodergren E."/>
            <person name="Clifton S."/>
            <person name="Fulton L."/>
            <person name="Fulton B."/>
            <person name="Courtney L."/>
            <person name="Fronick C."/>
            <person name="Harrison M."/>
            <person name="Strong C."/>
            <person name="Farmer C."/>
            <person name="Delahaunty K."/>
            <person name="Markovic C."/>
            <person name="Hall O."/>
            <person name="Minx P."/>
            <person name="Tomlinson C."/>
            <person name="Mitreva M."/>
            <person name="Hou S."/>
            <person name="Chen J."/>
            <person name="Wollam A."/>
            <person name="Pepin K.H."/>
            <person name="Johnson M."/>
            <person name="Bhonagiri V."/>
            <person name="Zhang X."/>
            <person name="Suruliraj S."/>
            <person name="Warren W."/>
            <person name="Chinwalla A."/>
            <person name="Mardis E.R."/>
            <person name="Wilson R.K."/>
        </authorList>
    </citation>
    <scope>NUCLEOTIDE SEQUENCE [LARGE SCALE GENOMIC DNA]</scope>
    <source>
        <strain evidence="6">DSM 22608 / JCM 16073 / KCTC 15190 / YIT 12066</strain>
    </source>
</reference>
<evidence type="ECO:0000256" key="3">
    <source>
        <dbReference type="ARBA" id="ARBA00022729"/>
    </source>
</evidence>
<dbReference type="Gene3D" id="3.40.190.170">
    <property type="entry name" value="Bacterial extracellular solute-binding protein, family 7"/>
    <property type="match status" value="1"/>
</dbReference>
<dbReference type="AlphaFoldDB" id="E8LMM6"/>
<evidence type="ECO:0000313" key="6">
    <source>
        <dbReference type="Proteomes" id="UP000018458"/>
    </source>
</evidence>
<feature type="chain" id="PRO_5003224233" evidence="4">
    <location>
        <begin position="24"/>
        <end position="347"/>
    </location>
</feature>
<dbReference type="NCBIfam" id="NF037995">
    <property type="entry name" value="TRAP_S1"/>
    <property type="match status" value="1"/>
</dbReference>
<protein>
    <submittedName>
        <fullName evidence="5">TRAP transporter solute receptor, DctP family</fullName>
    </submittedName>
</protein>
<accession>E8LMM6</accession>
<dbReference type="Pfam" id="PF03480">
    <property type="entry name" value="DctP"/>
    <property type="match status" value="1"/>
</dbReference>
<dbReference type="CDD" id="cd13671">
    <property type="entry name" value="PBP2_TRAP_SBP_like_3"/>
    <property type="match status" value="1"/>
</dbReference>
<dbReference type="Proteomes" id="UP000018458">
    <property type="component" value="Unassembled WGS sequence"/>
</dbReference>
<gene>
    <name evidence="5" type="ORF">HMPREF9444_02020</name>
</gene>
<dbReference type="PROSITE" id="PS51257">
    <property type="entry name" value="PROKAR_LIPOPROTEIN"/>
    <property type="match status" value="1"/>
</dbReference>
<dbReference type="InterPro" id="IPR004682">
    <property type="entry name" value="TRAP_DctP"/>
</dbReference>
<evidence type="ECO:0000256" key="2">
    <source>
        <dbReference type="ARBA" id="ARBA00022448"/>
    </source>
</evidence>
<dbReference type="PANTHER" id="PTHR33376">
    <property type="match status" value="1"/>
</dbReference>
<name>E8LMM6_SUCHY</name>
<dbReference type="GO" id="GO:0030288">
    <property type="term" value="C:outer membrane-bounded periplasmic space"/>
    <property type="evidence" value="ECO:0007669"/>
    <property type="project" value="InterPro"/>
</dbReference>
<dbReference type="EMBL" id="AEVO01000143">
    <property type="protein sequence ID" value="EFY06210.1"/>
    <property type="molecule type" value="Genomic_DNA"/>
</dbReference>
<dbReference type="NCBIfam" id="TIGR00787">
    <property type="entry name" value="dctP"/>
    <property type="match status" value="1"/>
</dbReference>
<evidence type="ECO:0000256" key="4">
    <source>
        <dbReference type="SAM" id="SignalP"/>
    </source>
</evidence>
<dbReference type="eggNOG" id="COG1638">
    <property type="taxonomic scope" value="Bacteria"/>
</dbReference>
<comment type="caution">
    <text evidence="5">The sequence shown here is derived from an EMBL/GenBank/DDBJ whole genome shotgun (WGS) entry which is preliminary data.</text>
</comment>
<organism evidence="5 6">
    <name type="scientific">Succinatimonas hippei (strain DSM 22608 / JCM 16073 / KCTC 15190 / YIT 12066)</name>
    <dbReference type="NCBI Taxonomy" id="762983"/>
    <lineage>
        <taxon>Bacteria</taxon>
        <taxon>Pseudomonadati</taxon>
        <taxon>Pseudomonadota</taxon>
        <taxon>Gammaproteobacteria</taxon>
        <taxon>Aeromonadales</taxon>
        <taxon>Succinivibrionaceae</taxon>
        <taxon>Succinatimonas</taxon>
    </lineage>
</organism>
<feature type="signal peptide" evidence="4">
    <location>
        <begin position="1"/>
        <end position="23"/>
    </location>
</feature>
<sequence>MFMKKLNSLLCAGIALAMLSACSDGDKPSSSSAETAKDASTVVKYSVVFASSGTQADGAHALEKLISEKSNGRLTMQFYPSAQLGDKVATFEGLQNATIEMTECAVTDLSAFNPIWSVFSLPYLWDSGEQAIKTIMDPAVENVLKADAEANGFKIIAWTDLGSRSFVNTKRPINTPADLQGLKMRVMEDAVLADSVTAMGAIATPLPFSEVYTGMQQGTLDGADYQIPNVLAAAWQEICKYMSLTEHFTIPDVVFVSKAWYDNLSPEEQKAITEAGAAFTQQWNTEIWPNAINSSRAKLEEAGMQINEVDKKPFVDAVSNVINNFLANASDEQREFYNLIVETRKKY</sequence>
<dbReference type="InterPro" id="IPR038404">
    <property type="entry name" value="TRAP_DctP_sf"/>
</dbReference>
<proteinExistence type="inferred from homology"/>
<dbReference type="PANTHER" id="PTHR33376:SF7">
    <property type="entry name" value="C4-DICARBOXYLATE-BINDING PROTEIN DCTB"/>
    <property type="match status" value="1"/>
</dbReference>
<keyword evidence="6" id="KW-1185">Reference proteome</keyword>
<keyword evidence="3 4" id="KW-0732">Signal</keyword>
<keyword evidence="5" id="KW-0675">Receptor</keyword>
<evidence type="ECO:0000313" key="5">
    <source>
        <dbReference type="EMBL" id="EFY06210.1"/>
    </source>
</evidence>